<sequence>MHQICEMCKKKDLQKYMTGFNDSFFCQKCEFKGMAEKVLKELEKTEKIKYNKDERKKHLGDLTKTFERQNKKMITDYQNFKNKSLDKKYLDEEVKKYLELYKESYKLATRAIALLNIISDLDDKETKEESIEFINTVNKYQDIKKEEFFLEQEIDFNFLSKTTI</sequence>
<evidence type="ECO:0000313" key="2">
    <source>
        <dbReference type="Proteomes" id="UP000464735"/>
    </source>
</evidence>
<reference evidence="1 2" key="1">
    <citation type="submission" date="2019-11" db="EMBL/GenBank/DDBJ databases">
        <title>Whole genome sequencing and comparative genomics analyses of five strains of Spiroplasma citri.</title>
        <authorList>
            <person name="Yokomi R."/>
            <person name="Chen J."/>
            <person name="Rattner R."/>
            <person name="Vidalakis G."/>
        </authorList>
    </citation>
    <scope>NUCLEOTIDE SEQUENCE [LARGE SCALE GENOMIC DNA]</scope>
    <source>
        <strain evidence="1 2">BR12</strain>
    </source>
</reference>
<name>A0AAJ4EJP2_SPICI</name>
<protein>
    <submittedName>
        <fullName evidence="1">Uncharacterized protein</fullName>
    </submittedName>
</protein>
<accession>A0AAJ4EJP2</accession>
<dbReference type="Proteomes" id="UP000464735">
    <property type="component" value="Chromosome"/>
</dbReference>
<evidence type="ECO:0000313" key="1">
    <source>
        <dbReference type="EMBL" id="QIA68958.1"/>
    </source>
</evidence>
<dbReference type="EMBL" id="CP046368">
    <property type="protein sequence ID" value="QIA68958.1"/>
    <property type="molecule type" value="Genomic_DNA"/>
</dbReference>
<proteinExistence type="predicted"/>
<dbReference type="AlphaFoldDB" id="A0AAJ4EJP2"/>
<organism evidence="1 2">
    <name type="scientific">Spiroplasma citri</name>
    <dbReference type="NCBI Taxonomy" id="2133"/>
    <lineage>
        <taxon>Bacteria</taxon>
        <taxon>Bacillati</taxon>
        <taxon>Mycoplasmatota</taxon>
        <taxon>Mollicutes</taxon>
        <taxon>Entomoplasmatales</taxon>
        <taxon>Spiroplasmataceae</taxon>
        <taxon>Spiroplasma</taxon>
    </lineage>
</organism>
<gene>
    <name evidence="1" type="ORF">GL298_05215</name>
</gene>
<dbReference type="RefSeq" id="WP_164105997.1">
    <property type="nucleotide sequence ID" value="NZ_CP046368.1"/>
</dbReference>